<feature type="domain" description="UBE2O-like SH3-B" evidence="2">
    <location>
        <begin position="162"/>
        <end position="204"/>
    </location>
</feature>
<evidence type="ECO:0000313" key="5">
    <source>
        <dbReference type="Proteomes" id="UP000436088"/>
    </source>
</evidence>
<feature type="compositionally biased region" description="Basic residues" evidence="1">
    <location>
        <begin position="19"/>
        <end position="28"/>
    </location>
</feature>
<dbReference type="InterPro" id="IPR057735">
    <property type="entry name" value="UBE2O-like_tSH3-B"/>
</dbReference>
<dbReference type="Proteomes" id="UP000436088">
    <property type="component" value="Unassembled WGS sequence"/>
</dbReference>
<reference evidence="4" key="1">
    <citation type="submission" date="2019-09" db="EMBL/GenBank/DDBJ databases">
        <title>Draft genome information of white flower Hibiscus syriacus.</title>
        <authorList>
            <person name="Kim Y.-M."/>
        </authorList>
    </citation>
    <scope>NUCLEOTIDE SEQUENCE [LARGE SCALE GENOMIC DNA]</scope>
    <source>
        <strain evidence="4">YM2019G1</strain>
    </source>
</reference>
<dbReference type="EMBL" id="VEPZ02001375">
    <property type="protein sequence ID" value="KAE8676683.1"/>
    <property type="molecule type" value="Genomic_DNA"/>
</dbReference>
<dbReference type="AlphaFoldDB" id="A0A6A2XLL3"/>
<dbReference type="Pfam" id="PF23043">
    <property type="entry name" value="SH3-B_UBE2O"/>
    <property type="match status" value="1"/>
</dbReference>
<evidence type="ECO:0000259" key="2">
    <source>
        <dbReference type="Pfam" id="PF23043"/>
    </source>
</evidence>
<dbReference type="InterPro" id="IPR057733">
    <property type="entry name" value="UBE2O-like_SH3-B"/>
</dbReference>
<gene>
    <name evidence="4" type="ORF">F3Y22_tig00111582pilonHSYRG00625</name>
</gene>
<name>A0A6A2XLL3_HIBSY</name>
<evidence type="ECO:0000259" key="3">
    <source>
        <dbReference type="Pfam" id="PF23046"/>
    </source>
</evidence>
<comment type="caution">
    <text evidence="4">The sequence shown here is derived from an EMBL/GenBank/DDBJ whole genome shotgun (WGS) entry which is preliminary data.</text>
</comment>
<accession>A0A6A2XLL3</accession>
<keyword evidence="5" id="KW-1185">Reference proteome</keyword>
<protein>
    <submittedName>
        <fullName evidence="4">Uncharacterized protein</fullName>
    </submittedName>
</protein>
<dbReference type="Pfam" id="PF23046">
    <property type="entry name" value="tSH3-B_UBE2O"/>
    <property type="match status" value="1"/>
</dbReference>
<feature type="domain" description="UBE2O-like tandem tSH3-B" evidence="3">
    <location>
        <begin position="26"/>
        <end position="101"/>
    </location>
</feature>
<organism evidence="4 5">
    <name type="scientific">Hibiscus syriacus</name>
    <name type="common">Rose of Sharon</name>
    <dbReference type="NCBI Taxonomy" id="106335"/>
    <lineage>
        <taxon>Eukaryota</taxon>
        <taxon>Viridiplantae</taxon>
        <taxon>Streptophyta</taxon>
        <taxon>Embryophyta</taxon>
        <taxon>Tracheophyta</taxon>
        <taxon>Spermatophyta</taxon>
        <taxon>Magnoliopsida</taxon>
        <taxon>eudicotyledons</taxon>
        <taxon>Gunneridae</taxon>
        <taxon>Pentapetalae</taxon>
        <taxon>rosids</taxon>
        <taxon>malvids</taxon>
        <taxon>Malvales</taxon>
        <taxon>Malvaceae</taxon>
        <taxon>Malvoideae</taxon>
        <taxon>Hibiscus</taxon>
    </lineage>
</organism>
<proteinExistence type="predicted"/>
<sequence length="220" mass="24897">MIGGGSNPFFKSKPNSGPTRKRPRHSSQRLKVVPSKVSRSTRWLRGTWSGDQDEGTVSGVDAGFVYVDWISSAHADHDLSASPPSRLQKAKDLILLPCFSHANWQLGDWYKGFERGNPHSRLEEIFAIIKTRTKVDVVWQDGTLGLELDSQPLVPVGVVNAHEFWPRQFVLEKVTINNSQKWGVDAKERTVKVQWRNMHVNQINGFNADQNSDRGICYFL</sequence>
<feature type="region of interest" description="Disordered" evidence="1">
    <location>
        <begin position="1"/>
        <end position="32"/>
    </location>
</feature>
<evidence type="ECO:0000313" key="4">
    <source>
        <dbReference type="EMBL" id="KAE8676683.1"/>
    </source>
</evidence>
<evidence type="ECO:0000256" key="1">
    <source>
        <dbReference type="SAM" id="MobiDB-lite"/>
    </source>
</evidence>